<proteinExistence type="predicted"/>
<name>A0A942YE35_9BACI</name>
<sequence>MRLTKRDKAIISDLNKFRVMDRDSIAELHFAGLKNPNYAANNVLLRLLRDGHIQRSTAFVPYVYFGPDVNMKKNSAKIGHFLAIVEVYKEIRRLGQLDTFLVEPKYGDKGKVEPDIYCEYRKTPFFIEVQKTVYSERQMSDKMARYIALYNDGILKPFPRVLILSEQRYAIDAKYPMKVFQAQTFSGFIGSLNKDQRPIEKGNAGIKVKIG</sequence>
<comment type="caution">
    <text evidence="1">The sequence shown here is derived from an EMBL/GenBank/DDBJ whole genome shotgun (WGS) entry which is preliminary data.</text>
</comment>
<keyword evidence="2" id="KW-1185">Reference proteome</keyword>
<evidence type="ECO:0000313" key="1">
    <source>
        <dbReference type="EMBL" id="MBS4193473.1"/>
    </source>
</evidence>
<dbReference type="EMBL" id="JAGYPG010000001">
    <property type="protein sequence ID" value="MBS4193473.1"/>
    <property type="molecule type" value="Genomic_DNA"/>
</dbReference>
<dbReference type="Proteomes" id="UP000681414">
    <property type="component" value="Unassembled WGS sequence"/>
</dbReference>
<organism evidence="1 2">
    <name type="scientific">Lederbergia citri</name>
    <dbReference type="NCBI Taxonomy" id="2833580"/>
    <lineage>
        <taxon>Bacteria</taxon>
        <taxon>Bacillati</taxon>
        <taxon>Bacillota</taxon>
        <taxon>Bacilli</taxon>
        <taxon>Bacillales</taxon>
        <taxon>Bacillaceae</taxon>
        <taxon>Lederbergia</taxon>
    </lineage>
</organism>
<gene>
    <name evidence="1" type="ORF">KHA97_00125</name>
</gene>
<protein>
    <submittedName>
        <fullName evidence="1">Uncharacterized protein</fullName>
    </submittedName>
</protein>
<dbReference type="AlphaFoldDB" id="A0A942YE35"/>
<accession>A0A942YE35</accession>
<evidence type="ECO:0000313" key="2">
    <source>
        <dbReference type="Proteomes" id="UP000681414"/>
    </source>
</evidence>
<reference evidence="1 2" key="1">
    <citation type="submission" date="2021-05" db="EMBL/GenBank/DDBJ databases">
        <title>Novel Bacillus species.</title>
        <authorList>
            <person name="Liu G."/>
        </authorList>
    </citation>
    <scope>NUCLEOTIDE SEQUENCE [LARGE SCALE GENOMIC DNA]</scope>
    <source>
        <strain evidence="2">FJAT-49780</strain>
    </source>
</reference>